<dbReference type="RefSeq" id="WP_048434091.1">
    <property type="nucleotide sequence ID" value="NZ_LWHQ01000061.1"/>
</dbReference>
<dbReference type="InterPro" id="IPR030678">
    <property type="entry name" value="Peptide/Ni-bd"/>
</dbReference>
<dbReference type="Proteomes" id="UP000078316">
    <property type="component" value="Unassembled WGS sequence"/>
</dbReference>
<dbReference type="GO" id="GO:0043190">
    <property type="term" value="C:ATP-binding cassette (ABC) transporter complex"/>
    <property type="evidence" value="ECO:0007669"/>
    <property type="project" value="InterPro"/>
</dbReference>
<dbReference type="InterPro" id="IPR006311">
    <property type="entry name" value="TAT_signal"/>
</dbReference>
<dbReference type="FunFam" id="3.40.190.10:FF:000251">
    <property type="entry name" value="Peptide ABC transporter substrate-binding protein"/>
    <property type="match status" value="1"/>
</dbReference>
<comment type="subcellular location">
    <subcellularLocation>
        <location evidence="1">Periplasm</location>
    </subcellularLocation>
</comment>
<evidence type="ECO:0000256" key="3">
    <source>
        <dbReference type="ARBA" id="ARBA00022448"/>
    </source>
</evidence>
<dbReference type="GO" id="GO:0015833">
    <property type="term" value="P:peptide transport"/>
    <property type="evidence" value="ECO:0007669"/>
    <property type="project" value="TreeGrafter"/>
</dbReference>
<evidence type="ECO:0000313" key="7">
    <source>
        <dbReference type="Proteomes" id="UP000078316"/>
    </source>
</evidence>
<comment type="caution">
    <text evidence="6">The sequence shown here is derived from an EMBL/GenBank/DDBJ whole genome shotgun (WGS) entry which is preliminary data.</text>
</comment>
<dbReference type="InterPro" id="IPR000914">
    <property type="entry name" value="SBP_5_dom"/>
</dbReference>
<protein>
    <submittedName>
        <fullName evidence="6">Peptide ABC transporter substrate-binding protein</fullName>
    </submittedName>
</protein>
<dbReference type="Gene3D" id="3.40.190.10">
    <property type="entry name" value="Periplasmic binding protein-like II"/>
    <property type="match status" value="1"/>
</dbReference>
<comment type="similarity">
    <text evidence="2">Belongs to the bacterial solute-binding protein 5 family.</text>
</comment>
<dbReference type="FunFam" id="3.10.105.10:FF:000006">
    <property type="entry name" value="Peptide ABC transporter substrate-binding protein"/>
    <property type="match status" value="1"/>
</dbReference>
<sequence>MTERGVTEHDLRTLIGEVKDGRLSRRGFVGRMLALGLTAPMAGMMLAQNDVAFAANPLRDAYKPAKAGGGGPLKLLFWQAATLINPHFAIGTKDQEGSRIFYEPLAAWDADGNLFPILAAEIPSKENGGVAADGRSVTWKLKPGVKWHDGKPFTADDVVFTAEYAANPATAAVTGGSYVNVKVEKIDDLTVKLSFKEPTPFWADAFVSSAGMIIPKHVFAEYTGDKSRDAPANLAPVGTGPYKFSEFRPGDILRGTRNPDYHVPNRPFFDSIEMKGGGDAVSAARAVLQTGEYDYAWNMQVEDEILKRLEAEGKGRVTMEYGGNLEFLLLNATDPNVEVDGERASLKTKHPAFSDPAVRKAMNLLVNRAAIQQYIYGRTGRATANVFNGPAPFVSKTTSFAFEPDKAAQILDDAGWKKGGDGIRAKDGKKLKFVFQTSINAPRQKTQAIIKQVAQKAGIDMELKSVPGSVFFSSDVANPDTYPHFYADMEMYTWNMTQADPAVFALQYVSWEAATKANKWQGRNICRMQNPDVDACYRAAQGELDLVKRAALFIKMNDLVVADYVLPLLHRAQVSAVAGKLQAPSTGWDNSLTFLPEWYKQA</sequence>
<dbReference type="SUPFAM" id="SSF53850">
    <property type="entry name" value="Periplasmic binding protein-like II"/>
    <property type="match status" value="1"/>
</dbReference>
<evidence type="ECO:0000256" key="4">
    <source>
        <dbReference type="ARBA" id="ARBA00022729"/>
    </source>
</evidence>
<dbReference type="CDD" id="cd08513">
    <property type="entry name" value="PBP2_thermophilic_Hb8_like"/>
    <property type="match status" value="1"/>
</dbReference>
<evidence type="ECO:0000256" key="2">
    <source>
        <dbReference type="ARBA" id="ARBA00005695"/>
    </source>
</evidence>
<dbReference type="GO" id="GO:1904680">
    <property type="term" value="F:peptide transmembrane transporter activity"/>
    <property type="evidence" value="ECO:0007669"/>
    <property type="project" value="TreeGrafter"/>
</dbReference>
<feature type="domain" description="Solute-binding protein family 5" evidence="5">
    <location>
        <begin position="130"/>
        <end position="510"/>
    </location>
</feature>
<accession>A0A179S3N0</accession>
<organism evidence="6 7">
    <name type="scientific">Methylobacterium platani</name>
    <dbReference type="NCBI Taxonomy" id="427683"/>
    <lineage>
        <taxon>Bacteria</taxon>
        <taxon>Pseudomonadati</taxon>
        <taxon>Pseudomonadota</taxon>
        <taxon>Alphaproteobacteria</taxon>
        <taxon>Hyphomicrobiales</taxon>
        <taxon>Methylobacteriaceae</taxon>
        <taxon>Methylobacterium</taxon>
    </lineage>
</organism>
<reference evidence="6 7" key="1">
    <citation type="submission" date="2016-04" db="EMBL/GenBank/DDBJ databases">
        <authorList>
            <person name="Evans L.H."/>
            <person name="Alamgir A."/>
            <person name="Owens N."/>
            <person name="Weber N.D."/>
            <person name="Virtaneva K."/>
            <person name="Barbian K."/>
            <person name="Babar A."/>
            <person name="Rosenke K."/>
        </authorList>
    </citation>
    <scope>NUCLEOTIDE SEQUENCE [LARGE SCALE GENOMIC DNA]</scope>
    <source>
        <strain evidence="6 7">PMB02</strain>
    </source>
</reference>
<dbReference type="GO" id="GO:0030288">
    <property type="term" value="C:outer membrane-bounded periplasmic space"/>
    <property type="evidence" value="ECO:0007669"/>
    <property type="project" value="UniProtKB-ARBA"/>
</dbReference>
<keyword evidence="3" id="KW-0813">Transport</keyword>
<dbReference type="OrthoDB" id="9803988at2"/>
<dbReference type="EMBL" id="LWHQ01000061">
    <property type="protein sequence ID" value="OAS18352.1"/>
    <property type="molecule type" value="Genomic_DNA"/>
</dbReference>
<proteinExistence type="inferred from homology"/>
<dbReference type="PANTHER" id="PTHR30290:SF65">
    <property type="entry name" value="MONOACYL PHOSPHATIDYLINOSITOL TETRAMANNOSIDE-BINDING PROTEIN LPQW-RELATED"/>
    <property type="match status" value="1"/>
</dbReference>
<dbReference type="AlphaFoldDB" id="A0A179S3N0"/>
<dbReference type="Gene3D" id="3.10.105.10">
    <property type="entry name" value="Dipeptide-binding Protein, Domain 3"/>
    <property type="match status" value="1"/>
</dbReference>
<evidence type="ECO:0000256" key="1">
    <source>
        <dbReference type="ARBA" id="ARBA00004418"/>
    </source>
</evidence>
<gene>
    <name evidence="6" type="ORF">A5481_26560</name>
</gene>
<evidence type="ECO:0000259" key="5">
    <source>
        <dbReference type="Pfam" id="PF00496"/>
    </source>
</evidence>
<dbReference type="Pfam" id="PF00496">
    <property type="entry name" value="SBP_bac_5"/>
    <property type="match status" value="1"/>
</dbReference>
<dbReference type="PIRSF" id="PIRSF002741">
    <property type="entry name" value="MppA"/>
    <property type="match status" value="1"/>
</dbReference>
<keyword evidence="4" id="KW-0732">Signal</keyword>
<dbReference type="PROSITE" id="PS51318">
    <property type="entry name" value="TAT"/>
    <property type="match status" value="1"/>
</dbReference>
<dbReference type="PANTHER" id="PTHR30290">
    <property type="entry name" value="PERIPLASMIC BINDING COMPONENT OF ABC TRANSPORTER"/>
    <property type="match status" value="1"/>
</dbReference>
<evidence type="ECO:0000313" key="6">
    <source>
        <dbReference type="EMBL" id="OAS18352.1"/>
    </source>
</evidence>
<dbReference type="InterPro" id="IPR039424">
    <property type="entry name" value="SBP_5"/>
</dbReference>
<dbReference type="STRING" id="427683.A5481_26560"/>
<name>A0A179S3N0_9HYPH</name>